<protein>
    <submittedName>
        <fullName evidence="8">RNA polymerase sigma-70 factor</fullName>
    </submittedName>
</protein>
<feature type="domain" description="RNA polymerase sigma factor 70 region 4 type 2" evidence="7">
    <location>
        <begin position="176"/>
        <end position="223"/>
    </location>
</feature>
<dbReference type="EMBL" id="JRAA01000001">
    <property type="protein sequence ID" value="KHF25595.1"/>
    <property type="molecule type" value="Genomic_DNA"/>
</dbReference>
<dbReference type="Pfam" id="PF04542">
    <property type="entry name" value="Sigma70_r2"/>
    <property type="match status" value="1"/>
</dbReference>
<dbReference type="PANTHER" id="PTHR43133">
    <property type="entry name" value="RNA POLYMERASE ECF-TYPE SIGMA FACTO"/>
    <property type="match status" value="1"/>
</dbReference>
<dbReference type="RefSeq" id="WP_230209664.1">
    <property type="nucleotide sequence ID" value="NZ_JRAA01000001.1"/>
</dbReference>
<proteinExistence type="inferred from homology"/>
<keyword evidence="5" id="KW-0804">Transcription</keyword>
<evidence type="ECO:0000256" key="1">
    <source>
        <dbReference type="ARBA" id="ARBA00010641"/>
    </source>
</evidence>
<evidence type="ECO:0000259" key="6">
    <source>
        <dbReference type="Pfam" id="PF04542"/>
    </source>
</evidence>
<dbReference type="InterPro" id="IPR039425">
    <property type="entry name" value="RNA_pol_sigma-70-like"/>
</dbReference>
<dbReference type="NCBIfam" id="TIGR02943">
    <property type="entry name" value="Sig70_famx1"/>
    <property type="match status" value="1"/>
</dbReference>
<comment type="similarity">
    <text evidence="1">Belongs to the sigma-70 factor family. ECF subfamily.</text>
</comment>
<dbReference type="eggNOG" id="COG1595">
    <property type="taxonomic scope" value="Bacteria"/>
</dbReference>
<dbReference type="Gene3D" id="1.10.1740.10">
    <property type="match status" value="1"/>
</dbReference>
<keyword evidence="4" id="KW-0238">DNA-binding</keyword>
<evidence type="ECO:0000313" key="9">
    <source>
        <dbReference type="Proteomes" id="UP000030856"/>
    </source>
</evidence>
<dbReference type="GO" id="GO:0016987">
    <property type="term" value="F:sigma factor activity"/>
    <property type="evidence" value="ECO:0007669"/>
    <property type="project" value="UniProtKB-KW"/>
</dbReference>
<dbReference type="GeneID" id="86991543"/>
<evidence type="ECO:0000313" key="8">
    <source>
        <dbReference type="EMBL" id="KHF25595.1"/>
    </source>
</evidence>
<dbReference type="GO" id="GO:0006352">
    <property type="term" value="P:DNA-templated transcription initiation"/>
    <property type="evidence" value="ECO:0007669"/>
    <property type="project" value="InterPro"/>
</dbReference>
<comment type="caution">
    <text evidence="8">The sequence shown here is derived from an EMBL/GenBank/DDBJ whole genome shotgun (WGS) entry which is preliminary data.</text>
</comment>
<dbReference type="Pfam" id="PF08281">
    <property type="entry name" value="Sigma70_r4_2"/>
    <property type="match status" value="1"/>
</dbReference>
<dbReference type="SUPFAM" id="SSF88946">
    <property type="entry name" value="Sigma2 domain of RNA polymerase sigma factors"/>
    <property type="match status" value="1"/>
</dbReference>
<evidence type="ECO:0000256" key="3">
    <source>
        <dbReference type="ARBA" id="ARBA00023082"/>
    </source>
</evidence>
<keyword evidence="3" id="KW-0731">Sigma factor</keyword>
<dbReference type="PATRIC" id="fig|2340.3.peg.117"/>
<dbReference type="InterPro" id="IPR013324">
    <property type="entry name" value="RNA_pol_sigma_r3/r4-like"/>
</dbReference>
<dbReference type="SUPFAM" id="SSF88659">
    <property type="entry name" value="Sigma3 and sigma4 domains of RNA polymerase sigma factors"/>
    <property type="match status" value="1"/>
</dbReference>
<dbReference type="InterPro" id="IPR014284">
    <property type="entry name" value="RNA_pol_sigma-70_dom"/>
</dbReference>
<dbReference type="InterPro" id="IPR036388">
    <property type="entry name" value="WH-like_DNA-bd_sf"/>
</dbReference>
<dbReference type="InterPro" id="IPR013249">
    <property type="entry name" value="RNA_pol_sigma70_r4_t2"/>
</dbReference>
<dbReference type="GO" id="GO:0003677">
    <property type="term" value="F:DNA binding"/>
    <property type="evidence" value="ECO:0007669"/>
    <property type="project" value="UniProtKB-KW"/>
</dbReference>
<dbReference type="Proteomes" id="UP000030856">
    <property type="component" value="Unassembled WGS sequence"/>
</dbReference>
<dbReference type="InterPro" id="IPR013325">
    <property type="entry name" value="RNA_pol_sigma_r2"/>
</dbReference>
<evidence type="ECO:0000256" key="5">
    <source>
        <dbReference type="ARBA" id="ARBA00023163"/>
    </source>
</evidence>
<sequence length="237" mass="27432">MRVIDHESQQTLNTGAHPVDIPFLLTRGYNRLCFILFGPAMDTDPSANWMQEAELADLRHDLLRFVRLQLRDDAAMAEDIVQEALVAAYTNRDKFSGRAQVKTWVFSILRNKIVDYFRTNSRRPEQSLTRDDGSEAEINELFDDKGHWNKGLQPKKWGDPESSLENQQFWEIFEICLNGMNEATARVFGMRELLGLETAEICQQLDMSENNCWVVLHRARAKLRLCLEHKWIGAESC</sequence>
<reference evidence="8 9" key="1">
    <citation type="journal article" date="2014" name="BMC Genomics">
        <title>The genome of the intracellular bacterium of the coastal bivalve, Solemya velum: a blueprint for thriving in and out of symbiosis.</title>
        <authorList>
            <person name="Dmytrenko O."/>
            <person name="Russell S.L."/>
            <person name="Loo W.T."/>
            <person name="Fontanez K.M."/>
            <person name="Liao L."/>
            <person name="Roeselers G."/>
            <person name="Sharma R."/>
            <person name="Stewart F.J."/>
            <person name="Newton I.L."/>
            <person name="Woyke T."/>
            <person name="Wu D."/>
            <person name="Lang J.M."/>
            <person name="Eisen J.A."/>
            <person name="Cavanaugh C.M."/>
        </authorList>
    </citation>
    <scope>NUCLEOTIDE SEQUENCE [LARGE SCALE GENOMIC DNA]</scope>
    <source>
        <strain evidence="8 9">WH</strain>
    </source>
</reference>
<keyword evidence="9" id="KW-1185">Reference proteome</keyword>
<dbReference type="Gene3D" id="1.10.10.10">
    <property type="entry name" value="Winged helix-like DNA-binding domain superfamily/Winged helix DNA-binding domain"/>
    <property type="match status" value="1"/>
</dbReference>
<feature type="domain" description="RNA polymerase sigma-70 region 2" evidence="6">
    <location>
        <begin position="61"/>
        <end position="123"/>
    </location>
</feature>
<accession>A0A0B0H917</accession>
<gene>
    <name evidence="8" type="ORF">JV46_18040</name>
</gene>
<evidence type="ECO:0000256" key="4">
    <source>
        <dbReference type="ARBA" id="ARBA00023125"/>
    </source>
</evidence>
<keyword evidence="2" id="KW-0805">Transcription regulation</keyword>
<organism evidence="8 9">
    <name type="scientific">Solemya velum gill symbiont</name>
    <dbReference type="NCBI Taxonomy" id="2340"/>
    <lineage>
        <taxon>Bacteria</taxon>
        <taxon>Pseudomonadati</taxon>
        <taxon>Pseudomonadota</taxon>
        <taxon>Gammaproteobacteria</taxon>
        <taxon>sulfur-oxidizing symbionts</taxon>
    </lineage>
</organism>
<dbReference type="STRING" id="2340.JV46_18040"/>
<dbReference type="AlphaFoldDB" id="A0A0B0H917"/>
<dbReference type="InterPro" id="IPR007627">
    <property type="entry name" value="RNA_pol_sigma70_r2"/>
</dbReference>
<dbReference type="InterPro" id="IPR014289">
    <property type="entry name" value="RNA_pol_sigma-24-rel"/>
</dbReference>
<name>A0A0B0H917_SOVGS</name>
<dbReference type="PANTHER" id="PTHR43133:SF8">
    <property type="entry name" value="RNA POLYMERASE SIGMA FACTOR HI_1459-RELATED"/>
    <property type="match status" value="1"/>
</dbReference>
<evidence type="ECO:0000256" key="2">
    <source>
        <dbReference type="ARBA" id="ARBA00023015"/>
    </source>
</evidence>
<evidence type="ECO:0000259" key="7">
    <source>
        <dbReference type="Pfam" id="PF08281"/>
    </source>
</evidence>
<dbReference type="NCBIfam" id="TIGR02937">
    <property type="entry name" value="sigma70-ECF"/>
    <property type="match status" value="1"/>
</dbReference>